<dbReference type="EMBL" id="JADIKI010000023">
    <property type="protein sequence ID" value="MFK2856389.1"/>
    <property type="molecule type" value="Genomic_DNA"/>
</dbReference>
<dbReference type="InterPro" id="IPR029063">
    <property type="entry name" value="SAM-dependent_MTases_sf"/>
</dbReference>
<dbReference type="PANTHER" id="PTHR12843">
    <property type="entry name" value="PROTEIN-LYSINE N-METHYLTRANSFERASE METTL10"/>
    <property type="match status" value="1"/>
</dbReference>
<organism evidence="2 3">
    <name type="scientific">Dyella humi</name>
    <dbReference type="NCBI Taxonomy" id="1770547"/>
    <lineage>
        <taxon>Bacteria</taxon>
        <taxon>Pseudomonadati</taxon>
        <taxon>Pseudomonadota</taxon>
        <taxon>Gammaproteobacteria</taxon>
        <taxon>Lysobacterales</taxon>
        <taxon>Rhodanobacteraceae</taxon>
        <taxon>Dyella</taxon>
    </lineage>
</organism>
<dbReference type="RefSeq" id="WP_380015034.1">
    <property type="nucleotide sequence ID" value="NZ_JADIKI010000023.1"/>
</dbReference>
<protein>
    <submittedName>
        <fullName evidence="2">Class I SAM-dependent methyltransferase</fullName>
    </submittedName>
</protein>
<comment type="caution">
    <text evidence="2">The sequence shown here is derived from an EMBL/GenBank/DDBJ whole genome shotgun (WGS) entry which is preliminary data.</text>
</comment>
<evidence type="ECO:0000313" key="3">
    <source>
        <dbReference type="Proteomes" id="UP001620409"/>
    </source>
</evidence>
<dbReference type="CDD" id="cd02440">
    <property type="entry name" value="AdoMet_MTases"/>
    <property type="match status" value="1"/>
</dbReference>
<dbReference type="GO" id="GO:0008168">
    <property type="term" value="F:methyltransferase activity"/>
    <property type="evidence" value="ECO:0007669"/>
    <property type="project" value="UniProtKB-KW"/>
</dbReference>
<evidence type="ECO:0000259" key="1">
    <source>
        <dbReference type="Pfam" id="PF08242"/>
    </source>
</evidence>
<dbReference type="Gene3D" id="3.40.50.150">
    <property type="entry name" value="Vaccinia Virus protein VP39"/>
    <property type="match status" value="1"/>
</dbReference>
<sequence length="206" mass="22652">MSDTRQHWEQVYQSKAADAVSWYQAHPTTSLAFIADSALALDSPIIDVGGGASTLVDHLLELGYSNVTVLDISAPALLQAQARLGASKARQVHWLPEDVTRFAPSRSYALWHDRAVFHFLTDAAARGDYIATVRRSLAPGGTVIVATFAADGPDRCSGLQVTRYDADTLWALFGSEFERVATGRDMHVTPWGSTQAFTYLRLRRRD</sequence>
<dbReference type="Proteomes" id="UP001620409">
    <property type="component" value="Unassembled WGS sequence"/>
</dbReference>
<keyword evidence="2" id="KW-0808">Transferase</keyword>
<dbReference type="PANTHER" id="PTHR12843:SF5">
    <property type="entry name" value="EEF1A LYSINE METHYLTRANSFERASE 2"/>
    <property type="match status" value="1"/>
</dbReference>
<name>A0ABW8IQ70_9GAMM</name>
<dbReference type="InterPro" id="IPR013217">
    <property type="entry name" value="Methyltransf_12"/>
</dbReference>
<keyword evidence="3" id="KW-1185">Reference proteome</keyword>
<evidence type="ECO:0000313" key="2">
    <source>
        <dbReference type="EMBL" id="MFK2856389.1"/>
    </source>
</evidence>
<gene>
    <name evidence="2" type="ORF">ISP18_17415</name>
</gene>
<accession>A0ABW8IQ70</accession>
<keyword evidence="2" id="KW-0489">Methyltransferase</keyword>
<feature type="domain" description="Methyltransferase type 12" evidence="1">
    <location>
        <begin position="46"/>
        <end position="142"/>
    </location>
</feature>
<dbReference type="Pfam" id="PF08242">
    <property type="entry name" value="Methyltransf_12"/>
    <property type="match status" value="1"/>
</dbReference>
<proteinExistence type="predicted"/>
<dbReference type="SUPFAM" id="SSF53335">
    <property type="entry name" value="S-adenosyl-L-methionine-dependent methyltransferases"/>
    <property type="match status" value="1"/>
</dbReference>
<reference evidence="2 3" key="1">
    <citation type="submission" date="2020-10" db="EMBL/GenBank/DDBJ databases">
        <title>Phylogeny of dyella-like bacteria.</title>
        <authorList>
            <person name="Fu J."/>
        </authorList>
    </citation>
    <scope>NUCLEOTIDE SEQUENCE [LARGE SCALE GENOMIC DNA]</scope>
    <source>
        <strain evidence="2 3">DHG40</strain>
    </source>
</reference>
<dbReference type="GO" id="GO:0032259">
    <property type="term" value="P:methylation"/>
    <property type="evidence" value="ECO:0007669"/>
    <property type="project" value="UniProtKB-KW"/>
</dbReference>